<accession>M1DJR3</accession>
<evidence type="ECO:0008006" key="4">
    <source>
        <dbReference type="Google" id="ProtNLM"/>
    </source>
</evidence>
<reference evidence="2" key="2">
    <citation type="submission" date="2015-06" db="UniProtKB">
        <authorList>
            <consortium name="EnsemblPlants"/>
        </authorList>
    </citation>
    <scope>IDENTIFICATION</scope>
    <source>
        <strain evidence="2">DM1-3 516 R44</strain>
    </source>
</reference>
<reference evidence="3" key="1">
    <citation type="journal article" date="2011" name="Nature">
        <title>Genome sequence and analysis of the tuber crop potato.</title>
        <authorList>
            <consortium name="The Potato Genome Sequencing Consortium"/>
        </authorList>
    </citation>
    <scope>NUCLEOTIDE SEQUENCE [LARGE SCALE GENOMIC DNA]</scope>
    <source>
        <strain evidence="3">cv. DM1-3 516 R44</strain>
    </source>
</reference>
<evidence type="ECO:0000313" key="2">
    <source>
        <dbReference type="EnsemblPlants" id="PGSC0003DMT400090142"/>
    </source>
</evidence>
<name>M1DJR3_SOLTU</name>
<keyword evidence="3" id="KW-1185">Reference proteome</keyword>
<sequence length="484" mass="54287">MHDTWWRFSQKLKKCPNHDLTERHLKQAFYRSLNYVTKPVVDAVCGGSFMRKSYSKSMQLLDEVSKNNKAWYTKDAEQNRYDDQDIDLIEEANYLGNQGGFRNYNSGNQGYNSENAGRNYARDAVEATLSLLNQRKNGSLPSDTIQNPKKDGYCMAIATRSGKVLTDPISAEVVADEDMRVPIEERMVVETLAAMLMNFDADFWSDYIETVNALQVRGKSIDISEASINRMFYGPEYSALASVGLFEGKHHQFIVVGTLDVVPPVPIDIPHADRGLEQGESSQPSTEAPPPPASASQAQCTFVTIPMLFLEKLVADQRQTRTLVDQIVLRMPQLIEMKVLATKKEIKDEVRKVLVVLKDRLDGLENPVQHRFQVVGYPPLNQLMIFGENPPRVSPARENTKLENLMRRPLLTQLERQEKRVCRTSKREAREKEALEQQQRDTALVGASSSGALAPTSEDQTDHIPSSESAPIDKGANADPTTGA</sequence>
<feature type="region of interest" description="Disordered" evidence="1">
    <location>
        <begin position="270"/>
        <end position="296"/>
    </location>
</feature>
<protein>
    <recommendedName>
        <fullName evidence="4">Integrase core domain containing protein</fullName>
    </recommendedName>
</protein>
<evidence type="ECO:0000256" key="1">
    <source>
        <dbReference type="SAM" id="MobiDB-lite"/>
    </source>
</evidence>
<feature type="compositionally biased region" description="Low complexity" evidence="1">
    <location>
        <begin position="443"/>
        <end position="454"/>
    </location>
</feature>
<feature type="region of interest" description="Disordered" evidence="1">
    <location>
        <begin position="418"/>
        <end position="484"/>
    </location>
</feature>
<dbReference type="Gramene" id="PGSC0003DMT400090142">
    <property type="protein sequence ID" value="PGSC0003DMT400090142"/>
    <property type="gene ID" value="PGSC0003DMG400039713"/>
</dbReference>
<dbReference type="InParanoid" id="M1DJR3"/>
<proteinExistence type="predicted"/>
<dbReference type="AlphaFoldDB" id="M1DJR3"/>
<feature type="compositionally biased region" description="Basic and acidic residues" evidence="1">
    <location>
        <begin position="418"/>
        <end position="439"/>
    </location>
</feature>
<organism evidence="2 3">
    <name type="scientific">Solanum tuberosum</name>
    <name type="common">Potato</name>
    <dbReference type="NCBI Taxonomy" id="4113"/>
    <lineage>
        <taxon>Eukaryota</taxon>
        <taxon>Viridiplantae</taxon>
        <taxon>Streptophyta</taxon>
        <taxon>Embryophyta</taxon>
        <taxon>Tracheophyta</taxon>
        <taxon>Spermatophyta</taxon>
        <taxon>Magnoliopsida</taxon>
        <taxon>eudicotyledons</taxon>
        <taxon>Gunneridae</taxon>
        <taxon>Pentapetalae</taxon>
        <taxon>asterids</taxon>
        <taxon>lamiids</taxon>
        <taxon>Solanales</taxon>
        <taxon>Solanaceae</taxon>
        <taxon>Solanoideae</taxon>
        <taxon>Solaneae</taxon>
        <taxon>Solanum</taxon>
    </lineage>
</organism>
<dbReference type="HOGENOM" id="CLU_564303_0_0_1"/>
<evidence type="ECO:0000313" key="3">
    <source>
        <dbReference type="Proteomes" id="UP000011115"/>
    </source>
</evidence>
<dbReference type="PaxDb" id="4113-PGSC0003DMT400090142"/>
<dbReference type="Proteomes" id="UP000011115">
    <property type="component" value="Unassembled WGS sequence"/>
</dbReference>
<dbReference type="EnsemblPlants" id="PGSC0003DMT400090142">
    <property type="protein sequence ID" value="PGSC0003DMT400090142"/>
    <property type="gene ID" value="PGSC0003DMG400039713"/>
</dbReference>